<evidence type="ECO:0000313" key="9">
    <source>
        <dbReference type="Proteomes" id="UP000015102"/>
    </source>
</evidence>
<dbReference type="Gene3D" id="3.30.505.10">
    <property type="entry name" value="SH2 domain"/>
    <property type="match status" value="1"/>
</dbReference>
<dbReference type="InterPro" id="IPR000980">
    <property type="entry name" value="SH2"/>
</dbReference>
<dbReference type="Proteomes" id="UP000015102">
    <property type="component" value="Unassembled WGS sequence"/>
</dbReference>
<name>T1GCF2_MEGSC</name>
<dbReference type="EMBL" id="CAQQ02040780">
    <property type="status" value="NOT_ANNOTATED_CDS"/>
    <property type="molecule type" value="Genomic_DNA"/>
</dbReference>
<comment type="similarity">
    <text evidence="1">Belongs to the SH2B adapter family.</text>
</comment>
<keyword evidence="9" id="KW-1185">Reference proteome</keyword>
<proteinExistence type="inferred from homology"/>
<dbReference type="GO" id="GO:0035556">
    <property type="term" value="P:intracellular signal transduction"/>
    <property type="evidence" value="ECO:0007669"/>
    <property type="project" value="TreeGrafter"/>
</dbReference>
<dbReference type="PROSITE" id="PS50003">
    <property type="entry name" value="PH_DOMAIN"/>
    <property type="match status" value="1"/>
</dbReference>
<feature type="domain" description="PH" evidence="7">
    <location>
        <begin position="1"/>
        <end position="100"/>
    </location>
</feature>
<reference evidence="8" key="2">
    <citation type="submission" date="2015-06" db="UniProtKB">
        <authorList>
            <consortium name="EnsemblMetazoa"/>
        </authorList>
    </citation>
    <scope>IDENTIFICATION</scope>
</reference>
<dbReference type="Pfam" id="PF00017">
    <property type="entry name" value="SH2"/>
    <property type="match status" value="1"/>
</dbReference>
<dbReference type="InterPro" id="IPR001849">
    <property type="entry name" value="PH_domain"/>
</dbReference>
<dbReference type="EMBL" id="CAQQ02040779">
    <property type="status" value="NOT_ANNOTATED_CDS"/>
    <property type="molecule type" value="Genomic_DNA"/>
</dbReference>
<dbReference type="EMBL" id="CAQQ02040782">
    <property type="status" value="NOT_ANNOTATED_CDS"/>
    <property type="molecule type" value="Genomic_DNA"/>
</dbReference>
<dbReference type="PRINTS" id="PR00401">
    <property type="entry name" value="SH2DOMAIN"/>
</dbReference>
<dbReference type="CDD" id="cd10346">
    <property type="entry name" value="SH2_SH2B_family"/>
    <property type="match status" value="1"/>
</dbReference>
<dbReference type="CDD" id="cd01231">
    <property type="entry name" value="PH_SH2B_family"/>
    <property type="match status" value="1"/>
</dbReference>
<dbReference type="OMA" id="ECMGLGY"/>
<dbReference type="InterPro" id="IPR035057">
    <property type="entry name" value="SH2B1_SH2"/>
</dbReference>
<evidence type="ECO:0000256" key="4">
    <source>
        <dbReference type="PROSITE-ProRule" id="PRU00191"/>
    </source>
</evidence>
<dbReference type="SMART" id="SM00252">
    <property type="entry name" value="SH2"/>
    <property type="match status" value="1"/>
</dbReference>
<dbReference type="Gene3D" id="2.30.29.30">
    <property type="entry name" value="Pleckstrin-homology domain (PH domain)/Phosphotyrosine-binding domain (PTB)"/>
    <property type="match status" value="1"/>
</dbReference>
<feature type="compositionally biased region" description="Low complexity" evidence="5">
    <location>
        <begin position="126"/>
        <end position="138"/>
    </location>
</feature>
<feature type="domain" description="SH2" evidence="6">
    <location>
        <begin position="206"/>
        <end position="295"/>
    </location>
</feature>
<dbReference type="GO" id="GO:0005886">
    <property type="term" value="C:plasma membrane"/>
    <property type="evidence" value="ECO:0007669"/>
    <property type="project" value="TreeGrafter"/>
</dbReference>
<dbReference type="AlphaFoldDB" id="T1GCF2"/>
<feature type="region of interest" description="Disordered" evidence="5">
    <location>
        <begin position="126"/>
        <end position="173"/>
    </location>
</feature>
<dbReference type="InterPro" id="IPR011993">
    <property type="entry name" value="PH-like_dom_sf"/>
</dbReference>
<sequence length="295" mass="32991">MAKIVVECRKEGIVNFLTPESYDQAGNYKWEKCRLALVKAPRNGVFCFLISEARATTALEMPDYENTFVLKAECNMEYVIETSDAEEMRSWLATIRYCMKSVPTQQPNIDNLQIDPTVAAAMQNQQLQQQGSNGNASGTPAVPGAELLSGDALLPDIPPRGAVGGPGSRGEHRLSGESHIELIESDLENAEFNLNDLTAEMRKYPWFHGTLPRSEAAKMVLHSQADGHGNFLVRQSETRKGEFVLTFNFQGRAKHLRMTLTDVGECRVQHLWFPSIHDMLDHFKHNSIPLESGMQ</sequence>
<dbReference type="STRING" id="36166.T1GCF2"/>
<keyword evidence="3 4" id="KW-0727">SH2 domain</keyword>
<dbReference type="PANTHER" id="PTHR10872">
    <property type="entry name" value="SH2B ADAPTER PROTEIN"/>
    <property type="match status" value="1"/>
</dbReference>
<dbReference type="InterPro" id="IPR036860">
    <property type="entry name" value="SH2_dom_sf"/>
</dbReference>
<evidence type="ECO:0000256" key="1">
    <source>
        <dbReference type="ARBA" id="ARBA00010220"/>
    </source>
</evidence>
<evidence type="ECO:0000256" key="3">
    <source>
        <dbReference type="ARBA" id="ARBA00022999"/>
    </source>
</evidence>
<dbReference type="EMBL" id="CAQQ02040781">
    <property type="status" value="NOT_ANNOTATED_CDS"/>
    <property type="molecule type" value="Genomic_DNA"/>
</dbReference>
<evidence type="ECO:0000313" key="8">
    <source>
        <dbReference type="EnsemblMetazoa" id="MESCA000963-PA"/>
    </source>
</evidence>
<accession>T1GCF2</accession>
<dbReference type="InterPro" id="IPR030523">
    <property type="entry name" value="SH2B"/>
</dbReference>
<evidence type="ECO:0008006" key="10">
    <source>
        <dbReference type="Google" id="ProtNLM"/>
    </source>
</evidence>
<reference evidence="9" key="1">
    <citation type="submission" date="2013-02" db="EMBL/GenBank/DDBJ databases">
        <authorList>
            <person name="Hughes D."/>
        </authorList>
    </citation>
    <scope>NUCLEOTIDE SEQUENCE</scope>
    <source>
        <strain>Durham</strain>
        <strain evidence="9">NC isolate 2 -- Noor lab</strain>
    </source>
</reference>
<organism evidence="8 9">
    <name type="scientific">Megaselia scalaris</name>
    <name type="common">Humpbacked fly</name>
    <name type="synonym">Phora scalaris</name>
    <dbReference type="NCBI Taxonomy" id="36166"/>
    <lineage>
        <taxon>Eukaryota</taxon>
        <taxon>Metazoa</taxon>
        <taxon>Ecdysozoa</taxon>
        <taxon>Arthropoda</taxon>
        <taxon>Hexapoda</taxon>
        <taxon>Insecta</taxon>
        <taxon>Pterygota</taxon>
        <taxon>Neoptera</taxon>
        <taxon>Endopterygota</taxon>
        <taxon>Diptera</taxon>
        <taxon>Brachycera</taxon>
        <taxon>Muscomorpha</taxon>
        <taxon>Platypezoidea</taxon>
        <taxon>Phoridae</taxon>
        <taxon>Megaseliini</taxon>
        <taxon>Megaselia</taxon>
    </lineage>
</organism>
<protein>
    <recommendedName>
        <fullName evidence="10">SH2 domain-containing protein</fullName>
    </recommendedName>
</protein>
<keyword evidence="2" id="KW-0597">Phosphoprotein</keyword>
<dbReference type="PROSITE" id="PS50001">
    <property type="entry name" value="SH2"/>
    <property type="match status" value="1"/>
</dbReference>
<evidence type="ECO:0000256" key="2">
    <source>
        <dbReference type="ARBA" id="ARBA00022553"/>
    </source>
</evidence>
<dbReference type="PANTHER" id="PTHR10872:SF2">
    <property type="entry name" value="LNK, ISOFORM D"/>
    <property type="match status" value="1"/>
</dbReference>
<evidence type="ECO:0000259" key="7">
    <source>
        <dbReference type="PROSITE" id="PS50003"/>
    </source>
</evidence>
<evidence type="ECO:0000256" key="5">
    <source>
        <dbReference type="SAM" id="MobiDB-lite"/>
    </source>
</evidence>
<dbReference type="GO" id="GO:0005068">
    <property type="term" value="F:transmembrane receptor protein tyrosine kinase adaptor activity"/>
    <property type="evidence" value="ECO:0007669"/>
    <property type="project" value="TreeGrafter"/>
</dbReference>
<dbReference type="SUPFAM" id="SSF50729">
    <property type="entry name" value="PH domain-like"/>
    <property type="match status" value="1"/>
</dbReference>
<evidence type="ECO:0000259" key="6">
    <source>
        <dbReference type="PROSITE" id="PS50001"/>
    </source>
</evidence>
<dbReference type="SUPFAM" id="SSF55550">
    <property type="entry name" value="SH2 domain"/>
    <property type="match status" value="1"/>
</dbReference>
<dbReference type="EnsemblMetazoa" id="MESCA000963-RA">
    <property type="protein sequence ID" value="MESCA000963-PA"/>
    <property type="gene ID" value="MESCA000963"/>
</dbReference>
<dbReference type="HOGENOM" id="CLU_014885_1_0_1"/>